<dbReference type="EMBL" id="JBFQGM010000001">
    <property type="protein sequence ID" value="MFL9459301.1"/>
    <property type="molecule type" value="Genomic_DNA"/>
</dbReference>
<evidence type="ECO:0000313" key="3">
    <source>
        <dbReference type="EMBL" id="MFL9464253.1"/>
    </source>
</evidence>
<gene>
    <name evidence="2" type="ORF">AB0759_01415</name>
    <name evidence="3" type="ORF">AB0759_26975</name>
</gene>
<comment type="caution">
    <text evidence="3">The sequence shown here is derived from an EMBL/GenBank/DDBJ whole genome shotgun (WGS) entry which is preliminary data.</text>
</comment>
<dbReference type="EMBL" id="JBFQGM010000011">
    <property type="protein sequence ID" value="MFL9464253.1"/>
    <property type="molecule type" value="Genomic_DNA"/>
</dbReference>
<dbReference type="Proteomes" id="UP001628874">
    <property type="component" value="Unassembled WGS sequence"/>
</dbReference>
<dbReference type="InterPro" id="IPR002145">
    <property type="entry name" value="CopG"/>
</dbReference>
<name>A0ABW8WT48_9CYAN</name>
<evidence type="ECO:0000313" key="4">
    <source>
        <dbReference type="Proteomes" id="UP001628874"/>
    </source>
</evidence>
<sequence length="61" mass="7414">MLLLYHHRRQYDGMKKLTVRCSDEEYEILVAHCKETNRTQSDVIRELIRKLKKSRPRRTGL</sequence>
<dbReference type="InterPro" id="IPR010985">
    <property type="entry name" value="Ribbon_hlx_hlx"/>
</dbReference>
<organism evidence="3 4">
    <name type="scientific">Scytonema tolypothrichoides VB-61278_2</name>
    <dbReference type="NCBI Taxonomy" id="3232314"/>
    <lineage>
        <taxon>Bacteria</taxon>
        <taxon>Bacillati</taxon>
        <taxon>Cyanobacteriota</taxon>
        <taxon>Cyanophyceae</taxon>
        <taxon>Nostocales</taxon>
        <taxon>Scytonemataceae</taxon>
        <taxon>Scytonema</taxon>
    </lineage>
</organism>
<evidence type="ECO:0000313" key="2">
    <source>
        <dbReference type="EMBL" id="MFL9459301.1"/>
    </source>
</evidence>
<proteinExistence type="predicted"/>
<feature type="domain" description="Ribbon-helix-helix protein CopG" evidence="1">
    <location>
        <begin position="15"/>
        <end position="52"/>
    </location>
</feature>
<dbReference type="RefSeq" id="WP_237265861.1">
    <property type="nucleotide sequence ID" value="NZ_JBFQGM010000001.1"/>
</dbReference>
<dbReference type="SUPFAM" id="SSF47598">
    <property type="entry name" value="Ribbon-helix-helix"/>
    <property type="match status" value="1"/>
</dbReference>
<keyword evidence="4" id="KW-1185">Reference proteome</keyword>
<evidence type="ECO:0000259" key="1">
    <source>
        <dbReference type="Pfam" id="PF01402"/>
    </source>
</evidence>
<accession>A0ABW8WT48</accession>
<reference evidence="3 4" key="1">
    <citation type="submission" date="2024-07" db="EMBL/GenBank/DDBJ databases">
        <authorList>
            <person name="Tripathy S."/>
        </authorList>
    </citation>
    <scope>NUCLEOTIDE SEQUENCE [LARGE SCALE GENOMIC DNA]</scope>
    <source>
        <strain evidence="3 4">VB-61278_2</strain>
    </source>
</reference>
<protein>
    <submittedName>
        <fullName evidence="3">Ribbon-helix-helix protein, CopG family</fullName>
    </submittedName>
</protein>
<dbReference type="Pfam" id="PF01402">
    <property type="entry name" value="RHH_1"/>
    <property type="match status" value="1"/>
</dbReference>